<reference evidence="1 2" key="1">
    <citation type="submission" date="2023-10" db="EMBL/GenBank/DDBJ databases">
        <title>Characteristics and mechanism of a salt-tolerant marine origin heterotrophic nitrifying- aerobic denitrifying bacteria Marinobacter xestospongiae HN1.</title>
        <authorList>
            <person name="Qi R."/>
        </authorList>
    </citation>
    <scope>NUCLEOTIDE SEQUENCE [LARGE SCALE GENOMIC DNA]</scope>
    <source>
        <strain evidence="1 2">HN1</strain>
    </source>
</reference>
<protein>
    <submittedName>
        <fullName evidence="1">Phosphoribosyltransferase</fullName>
    </submittedName>
</protein>
<dbReference type="CDD" id="cd06223">
    <property type="entry name" value="PRTases_typeI"/>
    <property type="match status" value="1"/>
</dbReference>
<gene>
    <name evidence="1" type="ORF">RYS15_16915</name>
</gene>
<dbReference type="RefSeq" id="WP_316974787.1">
    <property type="nucleotide sequence ID" value="NZ_JAWIIJ010000013.1"/>
</dbReference>
<keyword evidence="1" id="KW-0328">Glycosyltransferase</keyword>
<keyword evidence="1" id="KW-0808">Transferase</keyword>
<dbReference type="SUPFAM" id="SSF53271">
    <property type="entry name" value="PRTase-like"/>
    <property type="match status" value="1"/>
</dbReference>
<dbReference type="Proteomes" id="UP001269819">
    <property type="component" value="Unassembled WGS sequence"/>
</dbReference>
<keyword evidence="2" id="KW-1185">Reference proteome</keyword>
<dbReference type="InterPro" id="IPR000836">
    <property type="entry name" value="PRTase_dom"/>
</dbReference>
<proteinExistence type="predicted"/>
<comment type="caution">
    <text evidence="1">The sequence shown here is derived from an EMBL/GenBank/DDBJ whole genome shotgun (WGS) entry which is preliminary data.</text>
</comment>
<dbReference type="SUPFAM" id="SSF56784">
    <property type="entry name" value="HAD-like"/>
    <property type="match status" value="1"/>
</dbReference>
<dbReference type="InterPro" id="IPR029057">
    <property type="entry name" value="PRTase-like"/>
</dbReference>
<dbReference type="Gene3D" id="3.40.50.2020">
    <property type="match status" value="1"/>
</dbReference>
<dbReference type="GO" id="GO:0016757">
    <property type="term" value="F:glycosyltransferase activity"/>
    <property type="evidence" value="ECO:0007669"/>
    <property type="project" value="UniProtKB-KW"/>
</dbReference>
<accession>A0ABU3W2J1</accession>
<dbReference type="EMBL" id="JAWIIJ010000013">
    <property type="protein sequence ID" value="MDV2080372.1"/>
    <property type="molecule type" value="Genomic_DNA"/>
</dbReference>
<dbReference type="InterPro" id="IPR036412">
    <property type="entry name" value="HAD-like_sf"/>
</dbReference>
<name>A0ABU3W2J1_9GAMM</name>
<evidence type="ECO:0000313" key="1">
    <source>
        <dbReference type="EMBL" id="MDV2080372.1"/>
    </source>
</evidence>
<sequence length="378" mass="40675">MLLVTSPKALLINGQVDNSVAQVLIEAVRDNHIVGVTSNQAKPDWFDGIFAGTGVQFQQEIGRRDGGIIKRTAEKQGLAPQDVLVLAASQNDIAMGKNGKAVIVAAGWTNEPKVLDLGIQVATPNSLREILHLTSEWDGKWWFTGEGASFSLHVLSDLSTFGKDFDQQQFRSNLTNTIKNGGPRLNALLAMTARSMLAQGIGSLPRLLWGVFPSSTSNNSDSEVLSDFTHRLRTTVSNVRMARRGEPLFIRHRPSTKRSAAGAGVDRLDPCEQVETIHINPAYSTNVAGRNVIVVDDCTTYGVSFGVAAGLLKKAGAESVTCISLGKFGRSLRDFQVQITGDPFKPLSFKEGAICHANPFFSGQENSSSQAALKALLG</sequence>
<evidence type="ECO:0000313" key="2">
    <source>
        <dbReference type="Proteomes" id="UP001269819"/>
    </source>
</evidence>
<organism evidence="1 2">
    <name type="scientific">Marinobacter xestospongiae</name>
    <dbReference type="NCBI Taxonomy" id="994319"/>
    <lineage>
        <taxon>Bacteria</taxon>
        <taxon>Pseudomonadati</taxon>
        <taxon>Pseudomonadota</taxon>
        <taxon>Gammaproteobacteria</taxon>
        <taxon>Pseudomonadales</taxon>
        <taxon>Marinobacteraceae</taxon>
        <taxon>Marinobacter</taxon>
    </lineage>
</organism>